<feature type="non-terminal residue" evidence="9">
    <location>
        <position position="1"/>
    </location>
</feature>
<dbReference type="Gene3D" id="4.10.280.10">
    <property type="entry name" value="Helix-loop-helix DNA-binding domain"/>
    <property type="match status" value="1"/>
</dbReference>
<dbReference type="GO" id="GO:0000978">
    <property type="term" value="F:RNA polymerase II cis-regulatory region sequence-specific DNA binding"/>
    <property type="evidence" value="ECO:0007669"/>
    <property type="project" value="TreeGrafter"/>
</dbReference>
<evidence type="ECO:0000313" key="10">
    <source>
        <dbReference type="Proteomes" id="UP000789342"/>
    </source>
</evidence>
<comment type="caution">
    <text evidence="9">The sequence shown here is derived from an EMBL/GenBank/DDBJ whole genome shotgun (WGS) entry which is preliminary data.</text>
</comment>
<proteinExistence type="predicted"/>
<dbReference type="GO" id="GO:0005634">
    <property type="term" value="C:nucleus"/>
    <property type="evidence" value="ECO:0007669"/>
    <property type="project" value="UniProtKB-SubCell"/>
</dbReference>
<dbReference type="PANTHER" id="PTHR15741">
    <property type="entry name" value="BASIC HELIX-LOOP-HELIX ZIP TRANSCRIPTION FACTOR"/>
    <property type="match status" value="1"/>
</dbReference>
<gene>
    <name evidence="9" type="ORF">AMORRO_LOCUS11849</name>
</gene>
<dbReference type="InterPro" id="IPR011598">
    <property type="entry name" value="bHLH_dom"/>
</dbReference>
<evidence type="ECO:0000256" key="5">
    <source>
        <dbReference type="ARBA" id="ARBA00023242"/>
    </source>
</evidence>
<feature type="compositionally biased region" description="Low complexity" evidence="7">
    <location>
        <begin position="223"/>
        <end position="239"/>
    </location>
</feature>
<keyword evidence="4" id="KW-0804">Transcription</keyword>
<evidence type="ECO:0000256" key="4">
    <source>
        <dbReference type="ARBA" id="ARBA00023163"/>
    </source>
</evidence>
<name>A0A9N9EV99_9GLOM</name>
<evidence type="ECO:0000256" key="6">
    <source>
        <dbReference type="SAM" id="Coils"/>
    </source>
</evidence>
<dbReference type="InterPro" id="IPR036638">
    <property type="entry name" value="HLH_DNA-bd_sf"/>
</dbReference>
<keyword evidence="2" id="KW-0805">Transcription regulation</keyword>
<evidence type="ECO:0000313" key="9">
    <source>
        <dbReference type="EMBL" id="CAG8695932.1"/>
    </source>
</evidence>
<dbReference type="InterPro" id="IPR052207">
    <property type="entry name" value="Max-like/E-box_TFs"/>
</dbReference>
<feature type="coiled-coil region" evidence="6">
    <location>
        <begin position="317"/>
        <end position="344"/>
    </location>
</feature>
<keyword evidence="3" id="KW-0238">DNA-binding</keyword>
<organism evidence="9 10">
    <name type="scientific">Acaulospora morrowiae</name>
    <dbReference type="NCBI Taxonomy" id="94023"/>
    <lineage>
        <taxon>Eukaryota</taxon>
        <taxon>Fungi</taxon>
        <taxon>Fungi incertae sedis</taxon>
        <taxon>Mucoromycota</taxon>
        <taxon>Glomeromycotina</taxon>
        <taxon>Glomeromycetes</taxon>
        <taxon>Diversisporales</taxon>
        <taxon>Acaulosporaceae</taxon>
        <taxon>Acaulospora</taxon>
    </lineage>
</organism>
<comment type="subcellular location">
    <subcellularLocation>
        <location evidence="1">Nucleus</location>
    </subcellularLocation>
</comment>
<feature type="compositionally biased region" description="Polar residues" evidence="7">
    <location>
        <begin position="198"/>
        <end position="222"/>
    </location>
</feature>
<dbReference type="Proteomes" id="UP000789342">
    <property type="component" value="Unassembled WGS sequence"/>
</dbReference>
<dbReference type="Pfam" id="PF00010">
    <property type="entry name" value="HLH"/>
    <property type="match status" value="1"/>
</dbReference>
<feature type="domain" description="BHLH" evidence="8">
    <location>
        <begin position="276"/>
        <end position="327"/>
    </location>
</feature>
<evidence type="ECO:0000256" key="2">
    <source>
        <dbReference type="ARBA" id="ARBA00023015"/>
    </source>
</evidence>
<feature type="compositionally biased region" description="Basic residues" evidence="7">
    <location>
        <begin position="185"/>
        <end position="196"/>
    </location>
</feature>
<dbReference type="PROSITE" id="PS50888">
    <property type="entry name" value="BHLH"/>
    <property type="match status" value="1"/>
</dbReference>
<dbReference type="AlphaFoldDB" id="A0A9N9EV99"/>
<feature type="compositionally biased region" description="Polar residues" evidence="7">
    <location>
        <begin position="172"/>
        <end position="182"/>
    </location>
</feature>
<protein>
    <submittedName>
        <fullName evidence="9">16459_t:CDS:1</fullName>
    </submittedName>
</protein>
<sequence length="355" mass="39309">MSFQTNSESMFRYPEQVQHGEILTEQDQKYITDFFNTLTTEEPPSHMMDITQNNVTSIPFPESLHQSSPRGFSPGYGHGFEENVGYAGPSGYIYQPIGSASITIPANTGHLQYNYQQVHVYNDYAQQYPQNHQIPPLNNGGMSNIGKAKSTPASALYIKTEPISLPNRRQRSTSPPRLNSMSKPPLKRTPSRRKSNKISDSNGISTEARSDEGNSSSPTPHQTTSFTSGTNGTSSTPGSPKISSTSESNNQTPSTPTSNRGGRGKKGTHELLTEAEKKANHIASEQKRRQNIRLGFDQLVEIVPTLSQCHRSEALILQKSVEYIQQLLMQKNELKERVKSLESTLGDTPDHLDDS</sequence>
<evidence type="ECO:0000256" key="3">
    <source>
        <dbReference type="ARBA" id="ARBA00023125"/>
    </source>
</evidence>
<reference evidence="9" key="1">
    <citation type="submission" date="2021-06" db="EMBL/GenBank/DDBJ databases">
        <authorList>
            <person name="Kallberg Y."/>
            <person name="Tangrot J."/>
            <person name="Rosling A."/>
        </authorList>
    </citation>
    <scope>NUCLEOTIDE SEQUENCE</scope>
    <source>
        <strain evidence="9">CL551</strain>
    </source>
</reference>
<evidence type="ECO:0000259" key="8">
    <source>
        <dbReference type="PROSITE" id="PS50888"/>
    </source>
</evidence>
<evidence type="ECO:0000256" key="1">
    <source>
        <dbReference type="ARBA" id="ARBA00004123"/>
    </source>
</evidence>
<dbReference type="OrthoDB" id="5778525at2759"/>
<keyword evidence="5" id="KW-0539">Nucleus</keyword>
<evidence type="ECO:0000256" key="7">
    <source>
        <dbReference type="SAM" id="MobiDB-lite"/>
    </source>
</evidence>
<dbReference type="PANTHER" id="PTHR15741:SF27">
    <property type="entry name" value="TRANSCRIPTION FACTOR AP-4"/>
    <property type="match status" value="1"/>
</dbReference>
<dbReference type="EMBL" id="CAJVPV010016073">
    <property type="protein sequence ID" value="CAG8695932.1"/>
    <property type="molecule type" value="Genomic_DNA"/>
</dbReference>
<accession>A0A9N9EV99</accession>
<feature type="region of interest" description="Disordered" evidence="7">
    <location>
        <begin position="157"/>
        <end position="266"/>
    </location>
</feature>
<dbReference type="GO" id="GO:0046983">
    <property type="term" value="F:protein dimerization activity"/>
    <property type="evidence" value="ECO:0007669"/>
    <property type="project" value="InterPro"/>
</dbReference>
<dbReference type="SMART" id="SM00353">
    <property type="entry name" value="HLH"/>
    <property type="match status" value="1"/>
</dbReference>
<keyword evidence="10" id="KW-1185">Reference proteome</keyword>
<feature type="compositionally biased region" description="Polar residues" evidence="7">
    <location>
        <begin position="241"/>
        <end position="260"/>
    </location>
</feature>
<dbReference type="SUPFAM" id="SSF47459">
    <property type="entry name" value="HLH, helix-loop-helix DNA-binding domain"/>
    <property type="match status" value="1"/>
</dbReference>
<dbReference type="GO" id="GO:0000981">
    <property type="term" value="F:DNA-binding transcription factor activity, RNA polymerase II-specific"/>
    <property type="evidence" value="ECO:0007669"/>
    <property type="project" value="TreeGrafter"/>
</dbReference>
<keyword evidence="6" id="KW-0175">Coiled coil</keyword>